<protein>
    <submittedName>
        <fullName evidence="2">Uncharacterized protein</fullName>
    </submittedName>
</protein>
<keyword evidence="3" id="KW-1185">Reference proteome</keyword>
<evidence type="ECO:0000313" key="2">
    <source>
        <dbReference type="EMBL" id="GAP61852.1"/>
    </source>
</evidence>
<sequence>MTGACAVAILLFTDAIAQDRTGRDKEENSPSCEHQHEKQQ</sequence>
<gene>
    <name evidence="2" type="ORF">ARMA_0275</name>
</gene>
<dbReference type="AlphaFoldDB" id="A0A0M8K6Q2"/>
<evidence type="ECO:0000313" key="3">
    <source>
        <dbReference type="Proteomes" id="UP000037784"/>
    </source>
</evidence>
<proteinExistence type="predicted"/>
<name>A0A0M8K6Q2_9CHLR</name>
<dbReference type="Proteomes" id="UP000037784">
    <property type="component" value="Unassembled WGS sequence"/>
</dbReference>
<accession>A0A0M8K6Q2</accession>
<reference evidence="3" key="1">
    <citation type="submission" date="2015-08" db="EMBL/GenBank/DDBJ databases">
        <title>Draft Genome Sequence of a Heterotrophic Facultative Anaerobic Bacterium Ardenticatena maritima Strain 110S.</title>
        <authorList>
            <person name="Kawaichi S."/>
            <person name="Yoshida T."/>
            <person name="Sako Y."/>
            <person name="Nakamura R."/>
        </authorList>
    </citation>
    <scope>NUCLEOTIDE SEQUENCE [LARGE SCALE GENOMIC DNA]</scope>
    <source>
        <strain evidence="3">110S</strain>
    </source>
</reference>
<feature type="compositionally biased region" description="Basic and acidic residues" evidence="1">
    <location>
        <begin position="20"/>
        <end position="40"/>
    </location>
</feature>
<evidence type="ECO:0000256" key="1">
    <source>
        <dbReference type="SAM" id="MobiDB-lite"/>
    </source>
</evidence>
<comment type="caution">
    <text evidence="2">The sequence shown here is derived from an EMBL/GenBank/DDBJ whole genome shotgun (WGS) entry which is preliminary data.</text>
</comment>
<dbReference type="EMBL" id="BBZA01000015">
    <property type="protein sequence ID" value="GAP61852.1"/>
    <property type="molecule type" value="Genomic_DNA"/>
</dbReference>
<dbReference type="InParanoid" id="A0A0M8K6Q2"/>
<organism evidence="2 3">
    <name type="scientific">Ardenticatena maritima</name>
    <dbReference type="NCBI Taxonomy" id="872965"/>
    <lineage>
        <taxon>Bacteria</taxon>
        <taxon>Bacillati</taxon>
        <taxon>Chloroflexota</taxon>
        <taxon>Ardenticatenia</taxon>
        <taxon>Ardenticatenales</taxon>
        <taxon>Ardenticatenaceae</taxon>
        <taxon>Ardenticatena</taxon>
    </lineage>
</organism>
<feature type="region of interest" description="Disordered" evidence="1">
    <location>
        <begin position="19"/>
        <end position="40"/>
    </location>
</feature>